<organism evidence="1">
    <name type="scientific">mine drainage metagenome</name>
    <dbReference type="NCBI Taxonomy" id="410659"/>
    <lineage>
        <taxon>unclassified sequences</taxon>
        <taxon>metagenomes</taxon>
        <taxon>ecological metagenomes</taxon>
    </lineage>
</organism>
<dbReference type="EMBL" id="CABP01000115">
    <property type="protein sequence ID" value="CBI05410.1"/>
    <property type="molecule type" value="Genomic_DNA"/>
</dbReference>
<accession>E6QDY4</accession>
<name>E6QDY4_9ZZZZ</name>
<reference evidence="1" key="1">
    <citation type="submission" date="2009-10" db="EMBL/GenBank/DDBJ databases">
        <title>Diversity of trophic interactions inside an arsenic-rich microbial ecosystem.</title>
        <authorList>
            <person name="Bertin P.N."/>
            <person name="Heinrich-Salmeron A."/>
            <person name="Pelletier E."/>
            <person name="Goulhen-Chollet F."/>
            <person name="Arsene-Ploetze F."/>
            <person name="Gallien S."/>
            <person name="Calteau A."/>
            <person name="Vallenet D."/>
            <person name="Casiot C."/>
            <person name="Chane-Woon-Ming B."/>
            <person name="Giloteaux L."/>
            <person name="Barakat M."/>
            <person name="Bonnefoy V."/>
            <person name="Bruneel O."/>
            <person name="Chandler M."/>
            <person name="Cleiss J."/>
            <person name="Duran R."/>
            <person name="Elbaz-Poulichet F."/>
            <person name="Fonknechten N."/>
            <person name="Lauga B."/>
            <person name="Mornico D."/>
            <person name="Ortet P."/>
            <person name="Schaeffer C."/>
            <person name="Siguier P."/>
            <person name="Alexander Thil Smith A."/>
            <person name="Van Dorsselaer A."/>
            <person name="Weissenbach J."/>
            <person name="Medigue C."/>
            <person name="Le Paslier D."/>
        </authorList>
    </citation>
    <scope>NUCLEOTIDE SEQUENCE</scope>
</reference>
<protein>
    <submittedName>
        <fullName evidence="1">Uncharacterized protein</fullName>
    </submittedName>
</protein>
<dbReference type="AlphaFoldDB" id="E6QDY4"/>
<sequence length="74" mass="8327">MISTSFYRCSEKMLLGPAILETTIERDEYSAWMEVVEIMVNFLSHVCAFPACRKTRNSGHIAACRISTLGQLVV</sequence>
<proteinExistence type="predicted"/>
<comment type="caution">
    <text evidence="1">The sequence shown here is derived from an EMBL/GenBank/DDBJ whole genome shotgun (WGS) entry which is preliminary data.</text>
</comment>
<evidence type="ECO:0000313" key="1">
    <source>
        <dbReference type="EMBL" id="CBI05410.1"/>
    </source>
</evidence>
<gene>
    <name evidence="1" type="ORF">CARN5_1081</name>
</gene>